<accession>A0A3A6PFH7</accession>
<dbReference type="GO" id="GO:0016787">
    <property type="term" value="F:hydrolase activity"/>
    <property type="evidence" value="ECO:0007669"/>
    <property type="project" value="InterPro"/>
</dbReference>
<evidence type="ECO:0000256" key="1">
    <source>
        <dbReference type="ARBA" id="ARBA00022729"/>
    </source>
</evidence>
<dbReference type="EMBL" id="QXQB01000005">
    <property type="protein sequence ID" value="RJX37618.1"/>
    <property type="molecule type" value="Genomic_DNA"/>
</dbReference>
<dbReference type="Proteomes" id="UP000267798">
    <property type="component" value="Unassembled WGS sequence"/>
</dbReference>
<name>A0A3A6PFH7_9BACL</name>
<dbReference type="OrthoDB" id="9764953at2"/>
<organism evidence="3 4">
    <name type="scientific">Paenibacillus pinisoli</name>
    <dbReference type="NCBI Taxonomy" id="1276110"/>
    <lineage>
        <taxon>Bacteria</taxon>
        <taxon>Bacillati</taxon>
        <taxon>Bacillota</taxon>
        <taxon>Bacilli</taxon>
        <taxon>Bacillales</taxon>
        <taxon>Paenibacillaceae</taxon>
        <taxon>Paenibacillus</taxon>
    </lineage>
</organism>
<sequence length="216" mass="24697">MIVLEEKFALPSKGINYMLALPEACEGDDAAEWPLVLFLHGSNRRGDDIALLRDYGLNTRIQADNELHFLILSPQCPGDSSWTDEMDDIMLLLEDILVRYPIDRQRVYLTGFSMGGHGAWYYAAHQQGVFAAVSPLSGWFNPDQAELLKDIPIWAFHGDADDIVPYERTHEMVEALKDINPQIRLTTVPGEGHRIMHHAYDQDEWVEWLLSHRLKV</sequence>
<comment type="caution">
    <text evidence="3">The sequence shown here is derived from an EMBL/GenBank/DDBJ whole genome shotgun (WGS) entry which is preliminary data.</text>
</comment>
<evidence type="ECO:0000259" key="2">
    <source>
        <dbReference type="Pfam" id="PF02230"/>
    </source>
</evidence>
<dbReference type="InterPro" id="IPR050955">
    <property type="entry name" value="Plant_Biomass_Hydrol_Est"/>
</dbReference>
<dbReference type="Gene3D" id="3.40.50.1820">
    <property type="entry name" value="alpha/beta hydrolase"/>
    <property type="match status" value="1"/>
</dbReference>
<dbReference type="InterPro" id="IPR029058">
    <property type="entry name" value="AB_hydrolase_fold"/>
</dbReference>
<reference evidence="3 4" key="1">
    <citation type="submission" date="2018-09" db="EMBL/GenBank/DDBJ databases">
        <title>Paenibacillus aracenensis nov. sp. isolated from a cave in southern Spain.</title>
        <authorList>
            <person name="Jurado V."/>
            <person name="Gutierrez-Patricio S."/>
            <person name="Gonzalez-Pimentel J.L."/>
            <person name="Miller A.Z."/>
            <person name="Laiz L."/>
            <person name="Saiz-Jimenez C."/>
        </authorList>
    </citation>
    <scope>NUCLEOTIDE SEQUENCE [LARGE SCALE GENOMIC DNA]</scope>
    <source>
        <strain evidence="3 4">JCM 19203</strain>
    </source>
</reference>
<keyword evidence="1" id="KW-0732">Signal</keyword>
<keyword evidence="4" id="KW-1185">Reference proteome</keyword>
<dbReference type="Pfam" id="PF02230">
    <property type="entry name" value="Abhydrolase_2"/>
    <property type="match status" value="1"/>
</dbReference>
<evidence type="ECO:0000313" key="3">
    <source>
        <dbReference type="EMBL" id="RJX37618.1"/>
    </source>
</evidence>
<evidence type="ECO:0000313" key="4">
    <source>
        <dbReference type="Proteomes" id="UP000267798"/>
    </source>
</evidence>
<dbReference type="SUPFAM" id="SSF53474">
    <property type="entry name" value="alpha/beta-Hydrolases"/>
    <property type="match status" value="1"/>
</dbReference>
<gene>
    <name evidence="3" type="ORF">D3P09_21825</name>
</gene>
<proteinExistence type="predicted"/>
<feature type="domain" description="Phospholipase/carboxylesterase/thioesterase" evidence="2">
    <location>
        <begin position="97"/>
        <end position="197"/>
    </location>
</feature>
<dbReference type="PANTHER" id="PTHR43037:SF1">
    <property type="entry name" value="BLL1128 PROTEIN"/>
    <property type="match status" value="1"/>
</dbReference>
<dbReference type="RefSeq" id="WP_120113543.1">
    <property type="nucleotide sequence ID" value="NZ_QXQB01000005.1"/>
</dbReference>
<dbReference type="InterPro" id="IPR003140">
    <property type="entry name" value="PLipase/COase/thioEstase"/>
</dbReference>
<protein>
    <submittedName>
        <fullName evidence="3">Phospholipase</fullName>
    </submittedName>
</protein>
<dbReference type="AlphaFoldDB" id="A0A3A6PFH7"/>
<dbReference type="PANTHER" id="PTHR43037">
    <property type="entry name" value="UNNAMED PRODUCT-RELATED"/>
    <property type="match status" value="1"/>
</dbReference>